<dbReference type="InterPro" id="IPR051678">
    <property type="entry name" value="AGP_Transferase"/>
</dbReference>
<evidence type="ECO:0000259" key="1">
    <source>
        <dbReference type="Pfam" id="PF01636"/>
    </source>
</evidence>
<dbReference type="InterPro" id="IPR011009">
    <property type="entry name" value="Kinase-like_dom_sf"/>
</dbReference>
<dbReference type="Gene3D" id="3.90.1200.10">
    <property type="match status" value="1"/>
</dbReference>
<dbReference type="EMBL" id="JPOX01000002">
    <property type="protein sequence ID" value="KFX52955.1"/>
    <property type="molecule type" value="Genomic_DNA"/>
</dbReference>
<comment type="caution">
    <text evidence="2">The sequence shown here is derived from an EMBL/GenBank/DDBJ whole genome shotgun (WGS) entry which is preliminary data.</text>
</comment>
<dbReference type="PANTHER" id="PTHR21310">
    <property type="entry name" value="AMINOGLYCOSIDE PHOSPHOTRANSFERASE-RELATED-RELATED"/>
    <property type="match status" value="1"/>
</dbReference>
<sequence>SLLYQSTKASGPIQSQPIFKNAPVLYLRFLASYRVSSETTASEAICLPTIAEIEAATELISAPDASAKVVRVNERFAVKMGYGIPLIEAENMKFLAANSKVPVPKVHAAFRDPDTNKTYIIMEYLPGHTLEKLLPSLDPVEKATISNLIKDAITELRKGLDPKISGPFANQGDMNLAIIEKIRQTESDQYIRLLRNMIDRTLNSHRSVFTHGDLQPKNIMVERFGDRNVCPQFRISLLDWESAGWYPELWDFCNATIACRFKPDWLELVPDILEQYPVEFLMMQTNTFNNNTTKAVCHKDDRPLCCLTMSEPSSTSAYAPLYISDAVVMRVRIISPAEDTSVRDIGREEIAEPVYAVRCRPGFVAVSIQAMDSHNVYDRLLSLRNDLQTLRRRLK</sequence>
<gene>
    <name evidence="2" type="ORF">GQ26_0023340</name>
</gene>
<proteinExistence type="predicted"/>
<reference evidence="2" key="1">
    <citation type="journal article" date="2014" name="PLoS Genet.">
        <title>Signature Gene Expression Reveals Novel Clues to the Molecular Mechanisms of Dimorphic Transition in Penicillium marneffei.</title>
        <authorList>
            <person name="Yang E."/>
            <person name="Wang G."/>
            <person name="Cai J."/>
            <person name="Woo P.C."/>
            <person name="Lau S.K."/>
            <person name="Yuen K.-Y."/>
            <person name="Chow W.-N."/>
            <person name="Lin X."/>
        </authorList>
    </citation>
    <scope>NUCLEOTIDE SEQUENCE [LARGE SCALE GENOMIC DNA]</scope>
    <source>
        <strain evidence="2">PM1</strain>
    </source>
</reference>
<protein>
    <submittedName>
        <fullName evidence="2">Lipoyl synthase</fullName>
    </submittedName>
</protein>
<dbReference type="CDD" id="cd05120">
    <property type="entry name" value="APH_ChoK_like"/>
    <property type="match status" value="1"/>
</dbReference>
<organism evidence="2">
    <name type="scientific">Talaromyces marneffei PM1</name>
    <dbReference type="NCBI Taxonomy" id="1077442"/>
    <lineage>
        <taxon>Eukaryota</taxon>
        <taxon>Fungi</taxon>
        <taxon>Dikarya</taxon>
        <taxon>Ascomycota</taxon>
        <taxon>Pezizomycotina</taxon>
        <taxon>Eurotiomycetes</taxon>
        <taxon>Eurotiomycetidae</taxon>
        <taxon>Eurotiales</taxon>
        <taxon>Trichocomaceae</taxon>
        <taxon>Talaromyces</taxon>
        <taxon>Talaromyces sect. Talaromyces</taxon>
    </lineage>
</organism>
<dbReference type="HOGENOM" id="CLU_021768_5_1_1"/>
<dbReference type="InterPro" id="IPR002575">
    <property type="entry name" value="Aminoglycoside_PTrfase"/>
</dbReference>
<feature type="non-terminal residue" evidence="2">
    <location>
        <position position="1"/>
    </location>
</feature>
<dbReference type="AlphaFoldDB" id="A0A093VLA1"/>
<accession>A0A093VLA1</accession>
<feature type="domain" description="Aminoglycoside phosphotransferase" evidence="1">
    <location>
        <begin position="88"/>
        <end position="276"/>
    </location>
</feature>
<dbReference type="Pfam" id="PF01636">
    <property type="entry name" value="APH"/>
    <property type="match status" value="1"/>
</dbReference>
<dbReference type="eggNOG" id="ENOG502SN24">
    <property type="taxonomic scope" value="Eukaryota"/>
</dbReference>
<dbReference type="PANTHER" id="PTHR21310:SF48">
    <property type="entry name" value="AMINOGLYCOSIDE PHOSPHOTRANSFERASE DOMAIN-CONTAINING PROTEIN"/>
    <property type="match status" value="1"/>
</dbReference>
<name>A0A093VLA1_TALMA</name>
<dbReference type="SUPFAM" id="SSF56112">
    <property type="entry name" value="Protein kinase-like (PK-like)"/>
    <property type="match status" value="1"/>
</dbReference>
<evidence type="ECO:0000313" key="2">
    <source>
        <dbReference type="EMBL" id="KFX52955.1"/>
    </source>
</evidence>